<dbReference type="InterPro" id="IPR000887">
    <property type="entry name" value="Aldlse_KDPG_KHG"/>
</dbReference>
<dbReference type="Gene3D" id="3.20.20.70">
    <property type="entry name" value="Aldolase class I"/>
    <property type="match status" value="1"/>
</dbReference>
<dbReference type="AlphaFoldDB" id="A0A498CRU5"/>
<dbReference type="Pfam" id="PF01081">
    <property type="entry name" value="Aldolase"/>
    <property type="match status" value="1"/>
</dbReference>
<comment type="pathway">
    <text evidence="1">Carbohydrate acid metabolism.</text>
</comment>
<dbReference type="GO" id="GO:0008700">
    <property type="term" value="F:(R,S)-4-hydroxy-2-oxoglutarate aldolase activity"/>
    <property type="evidence" value="ECO:0007669"/>
    <property type="project" value="UniProtKB-EC"/>
</dbReference>
<gene>
    <name evidence="6" type="primary">eda</name>
    <name evidence="6" type="ORF">D4A47_02720</name>
</gene>
<proteinExistence type="inferred from homology"/>
<reference evidence="6 7" key="1">
    <citation type="submission" date="2018-10" db="EMBL/GenBank/DDBJ databases">
        <title>Anaerotruncus faecis sp. nov., isolated from human feces.</title>
        <authorList>
            <person name="Wang Y.-J."/>
        </authorList>
    </citation>
    <scope>NUCLEOTIDE SEQUENCE [LARGE SCALE GENOMIC DNA]</scope>
    <source>
        <strain evidence="6 7">22A2-44</strain>
    </source>
</reference>
<accession>A0A498CRU5</accession>
<dbReference type="PANTHER" id="PTHR30246:SF1">
    <property type="entry name" value="2-DEHYDRO-3-DEOXY-6-PHOSPHOGALACTONATE ALDOLASE-RELATED"/>
    <property type="match status" value="1"/>
</dbReference>
<evidence type="ECO:0000313" key="7">
    <source>
        <dbReference type="Proteomes" id="UP000276301"/>
    </source>
</evidence>
<dbReference type="EC" id="4.1.2.14" evidence="6"/>
<evidence type="ECO:0000256" key="3">
    <source>
        <dbReference type="ARBA" id="ARBA00011233"/>
    </source>
</evidence>
<keyword evidence="7" id="KW-1185">Reference proteome</keyword>
<evidence type="ECO:0000256" key="2">
    <source>
        <dbReference type="ARBA" id="ARBA00006906"/>
    </source>
</evidence>
<dbReference type="EC" id="4.1.3.16" evidence="6"/>
<keyword evidence="4 6" id="KW-0456">Lyase</keyword>
<dbReference type="NCBIfam" id="TIGR01182">
    <property type="entry name" value="eda"/>
    <property type="match status" value="1"/>
</dbReference>
<protein>
    <submittedName>
        <fullName evidence="6">Bifunctional 4-hydroxy-2-oxoglutarate aldolase/2-dehydro-3-deoxy-phosphogluconate aldolase</fullName>
        <ecNumber evidence="6">4.1.2.14</ecNumber>
        <ecNumber evidence="6">4.1.3.16</ecNumber>
    </submittedName>
</protein>
<sequence>MEKVLRELLSGRLVAIVRGVGPGEIVDTARALAAGGIRALEITFDHTRADGAARTLESIRLLKERMGGELLLGAGTVLTPEEVDLAVEAGAEYMISPDTNPQVVRRTKELGKVSIPGAFTPTEAMEAHRCGADIVKLFPAALLGVDYLKALRGPLGHIRFSAVGGIDAQNAAAFLQAGACCLGVGGTLVSLPAIRSGQYRLLTDAARGLCRAVSGANASDGG</sequence>
<keyword evidence="5" id="KW-0119">Carbohydrate metabolism</keyword>
<name>A0A498CRU5_9FIRM</name>
<comment type="subunit">
    <text evidence="3">Homotrimer.</text>
</comment>
<evidence type="ECO:0000256" key="1">
    <source>
        <dbReference type="ARBA" id="ARBA00004761"/>
    </source>
</evidence>
<evidence type="ECO:0000256" key="5">
    <source>
        <dbReference type="ARBA" id="ARBA00023277"/>
    </source>
</evidence>
<dbReference type="RefSeq" id="WP_121586041.1">
    <property type="nucleotide sequence ID" value="NZ_DBGFRH010000105.1"/>
</dbReference>
<evidence type="ECO:0000256" key="4">
    <source>
        <dbReference type="ARBA" id="ARBA00023239"/>
    </source>
</evidence>
<dbReference type="InterPro" id="IPR031338">
    <property type="entry name" value="KDPG/KHG_AS_2"/>
</dbReference>
<dbReference type="CDD" id="cd00452">
    <property type="entry name" value="KDPG_aldolase"/>
    <property type="match status" value="1"/>
</dbReference>
<dbReference type="GO" id="GO:0008675">
    <property type="term" value="F:2-dehydro-3-deoxy-phosphogluconate aldolase activity"/>
    <property type="evidence" value="ECO:0007669"/>
    <property type="project" value="UniProtKB-EC"/>
</dbReference>
<comment type="similarity">
    <text evidence="2">Belongs to the KHG/KDPG aldolase family.</text>
</comment>
<dbReference type="PROSITE" id="PS00160">
    <property type="entry name" value="ALDOLASE_KDPG_KHG_2"/>
    <property type="match status" value="1"/>
</dbReference>
<dbReference type="PANTHER" id="PTHR30246">
    <property type="entry name" value="2-KETO-3-DEOXY-6-PHOSPHOGLUCONATE ALDOLASE"/>
    <property type="match status" value="1"/>
</dbReference>
<dbReference type="InterPro" id="IPR013785">
    <property type="entry name" value="Aldolase_TIM"/>
</dbReference>
<organism evidence="6 7">
    <name type="scientific">Anaerotruncus massiliensis</name>
    <name type="common">ex Liu et al. 2021</name>
    <dbReference type="NCBI Taxonomy" id="2321404"/>
    <lineage>
        <taxon>Bacteria</taxon>
        <taxon>Bacillati</taxon>
        <taxon>Bacillota</taxon>
        <taxon>Clostridia</taxon>
        <taxon>Eubacteriales</taxon>
        <taxon>Oscillospiraceae</taxon>
        <taxon>Anaerotruncus</taxon>
    </lineage>
</organism>
<dbReference type="Proteomes" id="UP000276301">
    <property type="component" value="Unassembled WGS sequence"/>
</dbReference>
<dbReference type="SUPFAM" id="SSF51569">
    <property type="entry name" value="Aldolase"/>
    <property type="match status" value="1"/>
</dbReference>
<dbReference type="EMBL" id="RCHT01000002">
    <property type="protein sequence ID" value="RLL13819.1"/>
    <property type="molecule type" value="Genomic_DNA"/>
</dbReference>
<evidence type="ECO:0000313" key="6">
    <source>
        <dbReference type="EMBL" id="RLL13819.1"/>
    </source>
</evidence>
<comment type="caution">
    <text evidence="6">The sequence shown here is derived from an EMBL/GenBank/DDBJ whole genome shotgun (WGS) entry which is preliminary data.</text>
</comment>